<sequence>MNEKRESYCNAPKVPRGARVLLSEKYGVSCQYIWLILTGQRVFDKKMELMIDIEKLNNVENQISEQKKLIKARCSNEIEEVVKTRNSRMREVLGLK</sequence>
<evidence type="ECO:0000313" key="1">
    <source>
        <dbReference type="EMBL" id="QZE15376.1"/>
    </source>
</evidence>
<reference evidence="1" key="1">
    <citation type="submission" date="2021-08" db="EMBL/GenBank/DDBJ databases">
        <title>Novel anaerobic bacterium isolated from sea squirt in East Sea, Republic of Korea.</title>
        <authorList>
            <person name="Nguyen T.H."/>
            <person name="Li Z."/>
            <person name="Lee Y.-J."/>
            <person name="Ko J."/>
            <person name="Kim S.-G."/>
        </authorList>
    </citation>
    <scope>NUCLEOTIDE SEQUENCE</scope>
    <source>
        <strain evidence="1">KCTC 25031</strain>
    </source>
</reference>
<gene>
    <name evidence="1" type="ORF">K4L44_05955</name>
</gene>
<evidence type="ECO:0000313" key="2">
    <source>
        <dbReference type="Proteomes" id="UP000826212"/>
    </source>
</evidence>
<dbReference type="Proteomes" id="UP000826212">
    <property type="component" value="Chromosome"/>
</dbReference>
<proteinExistence type="predicted"/>
<organism evidence="1 2">
    <name type="scientific">Halosquirtibacter laminarini</name>
    <dbReference type="NCBI Taxonomy" id="3374600"/>
    <lineage>
        <taxon>Bacteria</taxon>
        <taxon>Pseudomonadati</taxon>
        <taxon>Bacteroidota</taxon>
        <taxon>Bacteroidia</taxon>
        <taxon>Marinilabiliales</taxon>
        <taxon>Prolixibacteraceae</taxon>
        <taxon>Halosquirtibacter</taxon>
    </lineage>
</organism>
<accession>A0AC61NM42</accession>
<dbReference type="EMBL" id="CP081303">
    <property type="protein sequence ID" value="QZE15376.1"/>
    <property type="molecule type" value="Genomic_DNA"/>
</dbReference>
<protein>
    <submittedName>
        <fullName evidence="1">Uncharacterized protein</fullName>
    </submittedName>
</protein>
<keyword evidence="2" id="KW-1185">Reference proteome</keyword>
<name>A0AC61NM42_9BACT</name>